<dbReference type="EMBL" id="FUWH01000002">
    <property type="protein sequence ID" value="SJZ49738.1"/>
    <property type="molecule type" value="Genomic_DNA"/>
</dbReference>
<name>A0A1T4L536_9BACT</name>
<dbReference type="RefSeq" id="WP_176112899.1">
    <property type="nucleotide sequence ID" value="NZ_FUWH01000002.1"/>
</dbReference>
<reference evidence="2 3" key="1">
    <citation type="submission" date="2017-02" db="EMBL/GenBank/DDBJ databases">
        <authorList>
            <person name="Peterson S.W."/>
        </authorList>
    </citation>
    <scope>NUCLEOTIDE SEQUENCE [LARGE SCALE GENOMIC DNA]</scope>
    <source>
        <strain evidence="2 3">DSM 22335</strain>
    </source>
</reference>
<sequence length="52" mass="5021">MALPVNNSKGGKQAAKGSKPGGQGSKFIVKPGASKAVGVAKKPIKTGGSRGS</sequence>
<feature type="region of interest" description="Disordered" evidence="1">
    <location>
        <begin position="1"/>
        <end position="52"/>
    </location>
</feature>
<feature type="compositionally biased region" description="Low complexity" evidence="1">
    <location>
        <begin position="8"/>
        <end position="18"/>
    </location>
</feature>
<evidence type="ECO:0000313" key="3">
    <source>
        <dbReference type="Proteomes" id="UP000190888"/>
    </source>
</evidence>
<keyword evidence="3" id="KW-1185">Reference proteome</keyword>
<accession>A0A1T4L536</accession>
<evidence type="ECO:0000256" key="1">
    <source>
        <dbReference type="SAM" id="MobiDB-lite"/>
    </source>
</evidence>
<dbReference type="STRING" id="413434.SAMN04488132_102304"/>
<gene>
    <name evidence="2" type="ORF">SAMN04488132_102304</name>
</gene>
<protein>
    <submittedName>
        <fullName evidence="2">Uncharacterized protein</fullName>
    </submittedName>
</protein>
<proteinExistence type="predicted"/>
<dbReference type="AlphaFoldDB" id="A0A1T4L536"/>
<dbReference type="Proteomes" id="UP000190888">
    <property type="component" value="Unassembled WGS sequence"/>
</dbReference>
<evidence type="ECO:0000313" key="2">
    <source>
        <dbReference type="EMBL" id="SJZ49738.1"/>
    </source>
</evidence>
<organism evidence="2 3">
    <name type="scientific">Sediminibacterium ginsengisoli</name>
    <dbReference type="NCBI Taxonomy" id="413434"/>
    <lineage>
        <taxon>Bacteria</taxon>
        <taxon>Pseudomonadati</taxon>
        <taxon>Bacteroidota</taxon>
        <taxon>Chitinophagia</taxon>
        <taxon>Chitinophagales</taxon>
        <taxon>Chitinophagaceae</taxon>
        <taxon>Sediminibacterium</taxon>
    </lineage>
</organism>